<dbReference type="KEGG" id="esj:SJ05684_c10710"/>
<name>A0A249P9E0_9HYPH</name>
<evidence type="ECO:0000313" key="2">
    <source>
        <dbReference type="Proteomes" id="UP000217211"/>
    </source>
</evidence>
<dbReference type="EMBL" id="CP023067">
    <property type="protein sequence ID" value="ASY62528.1"/>
    <property type="molecule type" value="Genomic_DNA"/>
</dbReference>
<dbReference type="eggNOG" id="ENOG50303ET">
    <property type="taxonomic scope" value="Bacteria"/>
</dbReference>
<reference evidence="1 2" key="1">
    <citation type="submission" date="2017-08" db="EMBL/GenBank/DDBJ databases">
        <title>Multipartite genome sequences of Sinorhizobium species nodulating soybeans.</title>
        <authorList>
            <person name="Tian C.F."/>
        </authorList>
    </citation>
    <scope>NUCLEOTIDE SEQUENCE [LARGE SCALE GENOMIC DNA]</scope>
    <source>
        <strain evidence="1 2">CCBAU 05684</strain>
    </source>
</reference>
<organism evidence="1 2">
    <name type="scientific">Sinorhizobium sojae CCBAU 05684</name>
    <dbReference type="NCBI Taxonomy" id="716928"/>
    <lineage>
        <taxon>Bacteria</taxon>
        <taxon>Pseudomonadati</taxon>
        <taxon>Pseudomonadota</taxon>
        <taxon>Alphaproteobacteria</taxon>
        <taxon>Hyphomicrobiales</taxon>
        <taxon>Rhizobiaceae</taxon>
        <taxon>Sinorhizobium/Ensifer group</taxon>
        <taxon>Sinorhizobium</taxon>
    </lineage>
</organism>
<dbReference type="AlphaFoldDB" id="A0A249P9E0"/>
<accession>A0A249P9E0</accession>
<dbReference type="InterPro" id="IPR044000">
    <property type="entry name" value="Phage_tube_2"/>
</dbReference>
<proteinExistence type="predicted"/>
<dbReference type="OrthoDB" id="976200at2"/>
<sequence length="313" mass="33169">MTIADTSGTRLAFVTESTEGTTPSSPTFQVLRFTGESLVGEKQTVSSNEIRSDGNVPDVTKVGKMVSGGFDFELTYATLDSLLESALLGTWSSNVLKNGRDRHAFTFEKTFETGATDVFRRYAGCLINTTTLNFQAKQIVTGNMSLIGRSYSAAAAALSGATYTAANTKAVMNCSSDFASLTIGSVSPALQVRSIRLNLNNNLRAQDKIGSDDLAGVGLGQHVVTGSIEAYLENKAVLDLLDNHTSSSLSFTVGSVSGEKYTINLPKLYMTAGDAQTPGNNQDVMVNMDFQAIYDTSGSPANNASIIITRAVS</sequence>
<protein>
    <submittedName>
        <fullName evidence="1">Phage protein</fullName>
    </submittedName>
</protein>
<evidence type="ECO:0000313" key="1">
    <source>
        <dbReference type="EMBL" id="ASY62528.1"/>
    </source>
</evidence>
<dbReference type="Proteomes" id="UP000217211">
    <property type="component" value="Chromosome"/>
</dbReference>
<dbReference type="RefSeq" id="WP_034858725.1">
    <property type="nucleotide sequence ID" value="NZ_AJQT01000109.1"/>
</dbReference>
<dbReference type="STRING" id="716928.GCA_000261485_04836"/>
<keyword evidence="2" id="KW-1185">Reference proteome</keyword>
<dbReference type="Pfam" id="PF18906">
    <property type="entry name" value="Phage_tube_2"/>
    <property type="match status" value="1"/>
</dbReference>
<gene>
    <name evidence="1" type="ORF">SJ05684_c10710</name>
</gene>